<protein>
    <submittedName>
        <fullName evidence="1">Uncharacterized protein</fullName>
    </submittedName>
</protein>
<accession>A0A1F4REN4</accession>
<evidence type="ECO:0000313" key="1">
    <source>
        <dbReference type="EMBL" id="OGC06598.1"/>
    </source>
</evidence>
<reference evidence="1 2" key="1">
    <citation type="journal article" date="2016" name="Nat. Commun.">
        <title>Thousands of microbial genomes shed light on interconnected biogeochemical processes in an aquifer system.</title>
        <authorList>
            <person name="Anantharaman K."/>
            <person name="Brown C.T."/>
            <person name="Hug L.A."/>
            <person name="Sharon I."/>
            <person name="Castelle C.J."/>
            <person name="Probst A.J."/>
            <person name="Thomas B.C."/>
            <person name="Singh A."/>
            <person name="Wilkins M.J."/>
            <person name="Karaoz U."/>
            <person name="Brodie E.L."/>
            <person name="Williams K.H."/>
            <person name="Hubbard S.S."/>
            <person name="Banfield J.F."/>
        </authorList>
    </citation>
    <scope>NUCLEOTIDE SEQUENCE [LARGE SCALE GENOMIC DNA]</scope>
</reference>
<comment type="caution">
    <text evidence="1">The sequence shown here is derived from an EMBL/GenBank/DDBJ whole genome shotgun (WGS) entry which is preliminary data.</text>
</comment>
<name>A0A1F4REN4_UNCSA</name>
<dbReference type="Gene3D" id="2.50.20.10">
    <property type="entry name" value="Lipoprotein localisation LolA/LolB/LppX"/>
    <property type="match status" value="1"/>
</dbReference>
<evidence type="ECO:0000313" key="2">
    <source>
        <dbReference type="Proteomes" id="UP000176938"/>
    </source>
</evidence>
<dbReference type="Proteomes" id="UP000176938">
    <property type="component" value="Unassembled WGS sequence"/>
</dbReference>
<gene>
    <name evidence="1" type="ORF">A3H38_05430</name>
</gene>
<dbReference type="AlphaFoldDB" id="A0A1F4REN4"/>
<dbReference type="EMBL" id="METP01000017">
    <property type="protein sequence ID" value="OGC06598.1"/>
    <property type="molecule type" value="Genomic_DNA"/>
</dbReference>
<proteinExistence type="predicted"/>
<sequence length="292" mass="32391">MGLLYSIPYYGSSKTCYNVFVLNKFPHQNPTCSSGVLDPALRLQGNPTASGGVFWCGNKFIIVFLVACQVQAAAGIINRTPAEIVEKVTGNFLKIKDASAEIALEYDTYIFSCAGKKRLIGKGQYKAPDKLQGTIETDTYFTRGNKISKLDKNNKRYCVTLLNAPDFSLGYHPGLMANNFFLKLLKDNPEEIVIEGTPKPRVLKNVKKIIFYIDPKEYLLRKLDVIFPNPLLSGTIYIDYEKIKGLWVPVGCHGKSAVEVRSSILIGVGFKLASTNMKINTGLPDKLFDPGF</sequence>
<organism evidence="1 2">
    <name type="scientific">candidate division WOR-1 bacterium RIFCSPLOWO2_02_FULL_46_20</name>
    <dbReference type="NCBI Taxonomy" id="1802567"/>
    <lineage>
        <taxon>Bacteria</taxon>
        <taxon>Bacillati</taxon>
        <taxon>Saganbacteria</taxon>
    </lineage>
</organism>